<dbReference type="Proteomes" id="UP000792457">
    <property type="component" value="Unassembled WGS sequence"/>
</dbReference>
<dbReference type="Gene3D" id="3.30.70.270">
    <property type="match status" value="1"/>
</dbReference>
<keyword evidence="2" id="KW-1185">Reference proteome</keyword>
<dbReference type="InterPro" id="IPR050951">
    <property type="entry name" value="Retrovirus_Pol_polyprotein"/>
</dbReference>
<organism evidence="1 2">
    <name type="scientific">Ladona fulva</name>
    <name type="common">Scarce chaser dragonfly</name>
    <name type="synonym">Libellula fulva</name>
    <dbReference type="NCBI Taxonomy" id="123851"/>
    <lineage>
        <taxon>Eukaryota</taxon>
        <taxon>Metazoa</taxon>
        <taxon>Ecdysozoa</taxon>
        <taxon>Arthropoda</taxon>
        <taxon>Hexapoda</taxon>
        <taxon>Insecta</taxon>
        <taxon>Pterygota</taxon>
        <taxon>Palaeoptera</taxon>
        <taxon>Odonata</taxon>
        <taxon>Epiprocta</taxon>
        <taxon>Anisoptera</taxon>
        <taxon>Libelluloidea</taxon>
        <taxon>Libellulidae</taxon>
        <taxon>Ladona</taxon>
    </lineage>
</organism>
<dbReference type="InterPro" id="IPR043502">
    <property type="entry name" value="DNA/RNA_pol_sf"/>
</dbReference>
<name>A0A8K0KQW0_LADFU</name>
<dbReference type="AlphaFoldDB" id="A0A8K0KQW0"/>
<dbReference type="GO" id="GO:0071897">
    <property type="term" value="P:DNA biosynthetic process"/>
    <property type="evidence" value="ECO:0007669"/>
    <property type="project" value="UniProtKB-ARBA"/>
</dbReference>
<accession>A0A8K0KQW0</accession>
<proteinExistence type="predicted"/>
<evidence type="ECO:0000313" key="1">
    <source>
        <dbReference type="EMBL" id="KAG8239365.1"/>
    </source>
</evidence>
<dbReference type="SUPFAM" id="SSF56672">
    <property type="entry name" value="DNA/RNA polymerases"/>
    <property type="match status" value="1"/>
</dbReference>
<comment type="caution">
    <text evidence="1">The sequence shown here is derived from an EMBL/GenBank/DDBJ whole genome shotgun (WGS) entry which is preliminary data.</text>
</comment>
<dbReference type="Gene3D" id="3.10.10.10">
    <property type="entry name" value="HIV Type 1 Reverse Transcriptase, subunit A, domain 1"/>
    <property type="match status" value="1"/>
</dbReference>
<evidence type="ECO:0000313" key="2">
    <source>
        <dbReference type="Proteomes" id="UP000792457"/>
    </source>
</evidence>
<evidence type="ECO:0008006" key="3">
    <source>
        <dbReference type="Google" id="ProtNLM"/>
    </source>
</evidence>
<protein>
    <recommendedName>
        <fullName evidence="3">Reverse transcriptase domain-containing protein</fullName>
    </recommendedName>
</protein>
<dbReference type="PANTHER" id="PTHR37984:SF5">
    <property type="entry name" value="PROTEIN NYNRIN-LIKE"/>
    <property type="match status" value="1"/>
</dbReference>
<dbReference type="InterPro" id="IPR043128">
    <property type="entry name" value="Rev_trsase/Diguanyl_cyclase"/>
</dbReference>
<reference evidence="1" key="1">
    <citation type="submission" date="2013-04" db="EMBL/GenBank/DDBJ databases">
        <authorList>
            <person name="Qu J."/>
            <person name="Murali S.C."/>
            <person name="Bandaranaike D."/>
            <person name="Bellair M."/>
            <person name="Blankenburg K."/>
            <person name="Chao H."/>
            <person name="Dinh H."/>
            <person name="Doddapaneni H."/>
            <person name="Downs B."/>
            <person name="Dugan-Rocha S."/>
            <person name="Elkadiri S."/>
            <person name="Gnanaolivu R.D."/>
            <person name="Hernandez B."/>
            <person name="Javaid M."/>
            <person name="Jayaseelan J.C."/>
            <person name="Lee S."/>
            <person name="Li M."/>
            <person name="Ming W."/>
            <person name="Munidasa M."/>
            <person name="Muniz J."/>
            <person name="Nguyen L."/>
            <person name="Ongeri F."/>
            <person name="Osuji N."/>
            <person name="Pu L.-L."/>
            <person name="Puazo M."/>
            <person name="Qu C."/>
            <person name="Quiroz J."/>
            <person name="Raj R."/>
            <person name="Weissenberger G."/>
            <person name="Xin Y."/>
            <person name="Zou X."/>
            <person name="Han Y."/>
            <person name="Richards S."/>
            <person name="Worley K."/>
            <person name="Muzny D."/>
            <person name="Gibbs R."/>
        </authorList>
    </citation>
    <scope>NUCLEOTIDE SEQUENCE</scope>
    <source>
        <strain evidence="1">Sampled in the wild</strain>
    </source>
</reference>
<gene>
    <name evidence="1" type="ORF">J437_LFUL019117</name>
</gene>
<reference evidence="1" key="2">
    <citation type="submission" date="2017-10" db="EMBL/GenBank/DDBJ databases">
        <title>Ladona fulva Genome sequencing and assembly.</title>
        <authorList>
            <person name="Murali S."/>
            <person name="Richards S."/>
            <person name="Bandaranaike D."/>
            <person name="Bellair M."/>
            <person name="Blankenburg K."/>
            <person name="Chao H."/>
            <person name="Dinh H."/>
            <person name="Doddapaneni H."/>
            <person name="Dugan-Rocha S."/>
            <person name="Elkadiri S."/>
            <person name="Gnanaolivu R."/>
            <person name="Hernandez B."/>
            <person name="Skinner E."/>
            <person name="Javaid M."/>
            <person name="Lee S."/>
            <person name="Li M."/>
            <person name="Ming W."/>
            <person name="Munidasa M."/>
            <person name="Muniz J."/>
            <person name="Nguyen L."/>
            <person name="Hughes D."/>
            <person name="Osuji N."/>
            <person name="Pu L.-L."/>
            <person name="Puazo M."/>
            <person name="Qu C."/>
            <person name="Quiroz J."/>
            <person name="Raj R."/>
            <person name="Weissenberger G."/>
            <person name="Xin Y."/>
            <person name="Zou X."/>
            <person name="Han Y."/>
            <person name="Worley K."/>
            <person name="Muzny D."/>
            <person name="Gibbs R."/>
        </authorList>
    </citation>
    <scope>NUCLEOTIDE SEQUENCE</scope>
    <source>
        <strain evidence="1">Sampled in the wild</strain>
    </source>
</reference>
<dbReference type="OrthoDB" id="5978043at2759"/>
<dbReference type="PANTHER" id="PTHR37984">
    <property type="entry name" value="PROTEIN CBG26694"/>
    <property type="match status" value="1"/>
</dbReference>
<dbReference type="EMBL" id="KZ309616">
    <property type="protein sequence ID" value="KAG8239365.1"/>
    <property type="molecule type" value="Genomic_DNA"/>
</dbReference>
<sequence length="86" mass="9901">MGNADCQCGQGKWNDQNLSAPHANIKKLTAKIAREQEFTVIDLKDAYLQMEVAEQYRRYLIIATHMGYFQFERLLFGVSASLLIFQ</sequence>